<gene>
    <name evidence="6" type="ORF">EI291_05825</name>
</gene>
<dbReference type="RefSeq" id="WP_125419089.1">
    <property type="nucleotide sequence ID" value="NZ_RWIT01000002.1"/>
</dbReference>
<dbReference type="InterPro" id="IPR002641">
    <property type="entry name" value="PNPLA_dom"/>
</dbReference>
<dbReference type="CDD" id="cd07205">
    <property type="entry name" value="Pat_PNPLA6_PNPLA7_NTE1_like"/>
    <property type="match status" value="1"/>
</dbReference>
<dbReference type="InterPro" id="IPR050301">
    <property type="entry name" value="NTE"/>
</dbReference>
<dbReference type="EMBL" id="RWIT01000002">
    <property type="protein sequence ID" value="RSK50171.1"/>
    <property type="molecule type" value="Genomic_DNA"/>
</dbReference>
<dbReference type="PROSITE" id="PS51635">
    <property type="entry name" value="PNPLA"/>
    <property type="match status" value="1"/>
</dbReference>
<reference evidence="6 7" key="1">
    <citation type="submission" date="2018-12" db="EMBL/GenBank/DDBJ databases">
        <authorList>
            <person name="Feng G."/>
            <person name="Zhu H."/>
        </authorList>
    </citation>
    <scope>NUCLEOTIDE SEQUENCE [LARGE SCALE GENOMIC DNA]</scope>
    <source>
        <strain evidence="6 7">KCTC 12533</strain>
    </source>
</reference>
<dbReference type="GO" id="GO:0016787">
    <property type="term" value="F:hydrolase activity"/>
    <property type="evidence" value="ECO:0007669"/>
    <property type="project" value="UniProtKB-UniRule"/>
</dbReference>
<evidence type="ECO:0000256" key="4">
    <source>
        <dbReference type="PROSITE-ProRule" id="PRU01161"/>
    </source>
</evidence>
<proteinExistence type="predicted"/>
<dbReference type="Pfam" id="PF01734">
    <property type="entry name" value="Patatin"/>
    <property type="match status" value="1"/>
</dbReference>
<protein>
    <recommendedName>
        <fullName evidence="5">PNPLA domain-containing protein</fullName>
    </recommendedName>
</protein>
<evidence type="ECO:0000256" key="2">
    <source>
        <dbReference type="ARBA" id="ARBA00022963"/>
    </source>
</evidence>
<dbReference type="Gene3D" id="3.40.1090.10">
    <property type="entry name" value="Cytosolic phospholipase A2 catalytic domain"/>
    <property type="match status" value="2"/>
</dbReference>
<dbReference type="OrthoDB" id="9770965at2"/>
<dbReference type="Proteomes" id="UP000273500">
    <property type="component" value="Unassembled WGS sequence"/>
</dbReference>
<dbReference type="PANTHER" id="PTHR14226:SF78">
    <property type="entry name" value="SLR0060 PROTEIN"/>
    <property type="match status" value="1"/>
</dbReference>
<keyword evidence="1 4" id="KW-0378">Hydrolase</keyword>
<evidence type="ECO:0000313" key="6">
    <source>
        <dbReference type="EMBL" id="RSK50171.1"/>
    </source>
</evidence>
<feature type="active site" description="Nucleophile" evidence="4">
    <location>
        <position position="61"/>
    </location>
</feature>
<feature type="short sequence motif" description="DGA/G" evidence="4">
    <location>
        <begin position="174"/>
        <end position="176"/>
    </location>
</feature>
<keyword evidence="2 4" id="KW-0442">Lipid degradation</keyword>
<dbReference type="SUPFAM" id="SSF52151">
    <property type="entry name" value="FabD/lysophospholipase-like"/>
    <property type="match status" value="1"/>
</dbReference>
<evidence type="ECO:0000256" key="3">
    <source>
        <dbReference type="ARBA" id="ARBA00023098"/>
    </source>
</evidence>
<feature type="short sequence motif" description="GXGXXG" evidence="4">
    <location>
        <begin position="32"/>
        <end position="37"/>
    </location>
</feature>
<keyword evidence="7" id="KW-1185">Reference proteome</keyword>
<keyword evidence="3 4" id="KW-0443">Lipid metabolism</keyword>
<dbReference type="AlphaFoldDB" id="A0A428KU68"/>
<feature type="domain" description="PNPLA" evidence="5">
    <location>
        <begin position="28"/>
        <end position="187"/>
    </location>
</feature>
<sequence>MPTVPPPSVNEVQATGTQAPTISYQLGLALSGGGARGIAHLGVLAALDELQLPVACLSGVSSGGIVAALYAAGMPPREVLRLLQELRIARLTRVALSRHGILHLDAVGSLLEQHLGVGCTFEQLRLPLTLVATDLLAGTSVRFSSGPLLPPLLASAAVPILYRPVEYQGRQLVDGGLLNNLPVEALLEGAPAHLRVVGVHCNPPNPEAQVPNMRALVERTFNLAIGGNTVLSKQLCHLLLEPPELCQYRTLSFRRAPELFDIGYRYTLRREPELRALLAPE</sequence>
<dbReference type="PANTHER" id="PTHR14226">
    <property type="entry name" value="NEUROPATHY TARGET ESTERASE/SWISS CHEESE D.MELANOGASTER"/>
    <property type="match status" value="1"/>
</dbReference>
<evidence type="ECO:0000313" key="7">
    <source>
        <dbReference type="Proteomes" id="UP000273500"/>
    </source>
</evidence>
<accession>A0A428KU68</accession>
<evidence type="ECO:0000256" key="1">
    <source>
        <dbReference type="ARBA" id="ARBA00022801"/>
    </source>
</evidence>
<name>A0A428KU68_9BACT</name>
<evidence type="ECO:0000259" key="5">
    <source>
        <dbReference type="PROSITE" id="PS51635"/>
    </source>
</evidence>
<dbReference type="InterPro" id="IPR016035">
    <property type="entry name" value="Acyl_Trfase/lysoPLipase"/>
</dbReference>
<feature type="active site" description="Proton acceptor" evidence="4">
    <location>
        <position position="174"/>
    </location>
</feature>
<comment type="caution">
    <text evidence="6">The sequence shown here is derived from an EMBL/GenBank/DDBJ whole genome shotgun (WGS) entry which is preliminary data.</text>
</comment>
<dbReference type="GO" id="GO:0016042">
    <property type="term" value="P:lipid catabolic process"/>
    <property type="evidence" value="ECO:0007669"/>
    <property type="project" value="UniProtKB-UniRule"/>
</dbReference>
<feature type="short sequence motif" description="GXSXG" evidence="4">
    <location>
        <begin position="59"/>
        <end position="63"/>
    </location>
</feature>
<organism evidence="6 7">
    <name type="scientific">Hymenobacter rigui</name>
    <dbReference type="NCBI Taxonomy" id="334424"/>
    <lineage>
        <taxon>Bacteria</taxon>
        <taxon>Pseudomonadati</taxon>
        <taxon>Bacteroidota</taxon>
        <taxon>Cytophagia</taxon>
        <taxon>Cytophagales</taxon>
        <taxon>Hymenobacteraceae</taxon>
        <taxon>Hymenobacter</taxon>
    </lineage>
</organism>